<feature type="region of interest" description="Disordered" evidence="1">
    <location>
        <begin position="481"/>
        <end position="514"/>
    </location>
</feature>
<feature type="compositionally biased region" description="Low complexity" evidence="1">
    <location>
        <begin position="296"/>
        <end position="307"/>
    </location>
</feature>
<dbReference type="EMBL" id="LT795058">
    <property type="protein sequence ID" value="SJX62666.1"/>
    <property type="molecule type" value="Genomic_DNA"/>
</dbReference>
<reference evidence="2 3" key="1">
    <citation type="submission" date="2017-02" db="EMBL/GenBank/DDBJ databases">
        <authorList>
            <person name="Peterson S.W."/>
        </authorList>
    </citation>
    <scope>NUCLEOTIDE SEQUENCE [LARGE SCALE GENOMIC DNA]</scope>
    <source>
        <strain evidence="2 3">SRS1_H2-8</strain>
    </source>
</reference>
<feature type="compositionally biased region" description="Basic and acidic residues" evidence="1">
    <location>
        <begin position="546"/>
        <end position="570"/>
    </location>
</feature>
<accession>A0A2N8UCE2</accession>
<dbReference type="AlphaFoldDB" id="A0A2N8UCE2"/>
<feature type="region of interest" description="Disordered" evidence="1">
    <location>
        <begin position="546"/>
        <end position="623"/>
    </location>
</feature>
<gene>
    <name evidence="2" type="ORF">SRS1_16563</name>
</gene>
<feature type="region of interest" description="Disordered" evidence="1">
    <location>
        <begin position="102"/>
        <end position="167"/>
    </location>
</feature>
<name>A0A2N8UCE2_9BASI</name>
<protein>
    <submittedName>
        <fullName evidence="2">Uncharacterized protein</fullName>
    </submittedName>
</protein>
<evidence type="ECO:0000313" key="2">
    <source>
        <dbReference type="EMBL" id="SJX62666.1"/>
    </source>
</evidence>
<feature type="region of interest" description="Disordered" evidence="1">
    <location>
        <begin position="72"/>
        <end position="91"/>
    </location>
</feature>
<sequence length="671" mass="71428">MSHLHIEANRTASPGIKQVAFDRKCQVIPEGDCAELRKLLSFHPTRAQSPPIVGSSRPTSLIARAISPQLARAKSPNLKKGAAGLGNAAPSASTSWRTRLASWGSASGGADPSKSSNSIDGNVSAAFAPPAPSTTDSDGPRLVAPVASRGAPSLPIPFNDDDDDDQSVEISPSNESVIDFDDVDAEFQHAVSGAAMRQHHHTPIASVEPTPSPTLQPPRSASPFVRSSSPFVRSVSELRHQRPMSGGRPKSCLIRSSTPQAPGLPRLMGDGMSPLRATRSHDRDGGFAQRRRADGVPVVCSSSPLSSPHDEQGAPSWASKAEGSRPAKPQPPTQPSDVSEKPKLSRWRRFRRTASEEASRFEHSSSATATTSEMRLDDAGIKRQIQAGRWPFEAPLNAECSCKNCQDSIEVGLASNYEPRWTRAARIRWLEGQEDAAVRSKQGQLALPRLTSRTAIQADEMAQLHNETVHPLTAAELAAQEPASPLVEPADPVACTAKPLPPPPPNPTGLQDGDDTLRREILARRQKAARQSPVLRHGARSMMRQIEEAERREQEAARARSVSREGHRESGAGSGRSSPLASPAMSPSTPSTSHTVSTPPPECASSGSYFDARPAPPERVRSRLIPADAALKSRYVRPIATDGAEASTLSLAGVAQSLEALASPASSPACQ</sequence>
<dbReference type="Proteomes" id="UP000239563">
    <property type="component" value="Chromosome V"/>
</dbReference>
<feature type="compositionally biased region" description="Low complexity" evidence="1">
    <location>
        <begin position="78"/>
        <end position="89"/>
    </location>
</feature>
<feature type="compositionally biased region" description="Low complexity" evidence="1">
    <location>
        <begin position="217"/>
        <end position="235"/>
    </location>
</feature>
<organism evidence="2 3">
    <name type="scientific">Sporisorium reilianum f. sp. reilianum</name>
    <dbReference type="NCBI Taxonomy" id="72559"/>
    <lineage>
        <taxon>Eukaryota</taxon>
        <taxon>Fungi</taxon>
        <taxon>Dikarya</taxon>
        <taxon>Basidiomycota</taxon>
        <taxon>Ustilaginomycotina</taxon>
        <taxon>Ustilaginomycetes</taxon>
        <taxon>Ustilaginales</taxon>
        <taxon>Ustilaginaceae</taxon>
        <taxon>Sporisorium</taxon>
    </lineage>
</organism>
<feature type="compositionally biased region" description="Basic and acidic residues" evidence="1">
    <location>
        <begin position="353"/>
        <end position="363"/>
    </location>
</feature>
<feature type="region of interest" description="Disordered" evidence="1">
    <location>
        <begin position="198"/>
        <end position="377"/>
    </location>
</feature>
<proteinExistence type="predicted"/>
<feature type="compositionally biased region" description="Low complexity" evidence="1">
    <location>
        <begin position="577"/>
        <end position="597"/>
    </location>
</feature>
<evidence type="ECO:0000313" key="3">
    <source>
        <dbReference type="Proteomes" id="UP000239563"/>
    </source>
</evidence>
<evidence type="ECO:0000256" key="1">
    <source>
        <dbReference type="SAM" id="MobiDB-lite"/>
    </source>
</evidence>